<dbReference type="PANTHER" id="PTHR46825:SF9">
    <property type="entry name" value="BETA-LACTAMASE-RELATED DOMAIN-CONTAINING PROTEIN"/>
    <property type="match status" value="1"/>
</dbReference>
<dbReference type="InterPro" id="IPR012338">
    <property type="entry name" value="Beta-lactam/transpept-like"/>
</dbReference>
<evidence type="ECO:0000313" key="3">
    <source>
        <dbReference type="Proteomes" id="UP000194841"/>
    </source>
</evidence>
<name>A0A244CVA4_PSEDV</name>
<dbReference type="Pfam" id="PF00144">
    <property type="entry name" value="Beta-lactamase"/>
    <property type="match status" value="1"/>
</dbReference>
<dbReference type="InterPro" id="IPR001466">
    <property type="entry name" value="Beta-lactam-related"/>
</dbReference>
<accession>A0A244CVA4</accession>
<gene>
    <name evidence="2" type="ORF">B1199_04700</name>
</gene>
<dbReference type="Proteomes" id="UP000194841">
    <property type="component" value="Unassembled WGS sequence"/>
</dbReference>
<dbReference type="SUPFAM" id="SSF56601">
    <property type="entry name" value="beta-lactamase/transpeptidase-like"/>
    <property type="match status" value="1"/>
</dbReference>
<reference evidence="2 3" key="1">
    <citation type="submission" date="2017-02" db="EMBL/GenBank/DDBJ databases">
        <title>Pseudoalteromonas ulvae TC14 Genome.</title>
        <authorList>
            <person name="Molmeret M."/>
        </authorList>
    </citation>
    <scope>NUCLEOTIDE SEQUENCE [LARGE SCALE GENOMIC DNA]</scope>
    <source>
        <strain evidence="2">TC14</strain>
    </source>
</reference>
<proteinExistence type="predicted"/>
<comment type="caution">
    <text evidence="2">The sequence shown here is derived from an EMBL/GenBank/DDBJ whole genome shotgun (WGS) entry which is preliminary data.</text>
</comment>
<sequence>MNLMKKDYLFKLLIIIAFLFSSSVQGEKQANKRVDYHYKYQPMLDNLISKHIPGAVLLVESKSGCYIGSAGFKDLEKKRPMTTDVVIPNGSAGKKLTALLVAMLADEGVISLDAPINQYLDSQLLSKIQYSDKMTLRQLLNHTSGIFEYNDAGEYDFFKAQYALKDKVTTDMFPLSFALNQPADFKPGEGHSYSNTGYALAGVILERVLKAHPSKAIRNKVLLPLNMTSSYSKGVEEHKPEPASGFFINDEDPTFPLPMNVWFDTKEIIGTTATSDAPLASSVNDMAKLLRAIVVDNNVISPSVRVDMIGEDNLVESSGPRFYPSSDFYYGLGIWVEKVNGKKFYHHGGTEFGYFTQNIYIPDGDISITAFANCGVNAHCEERFQDFTFEVLDSFLNIGRSK</sequence>
<evidence type="ECO:0000313" key="2">
    <source>
        <dbReference type="EMBL" id="OUL59560.1"/>
    </source>
</evidence>
<evidence type="ECO:0000259" key="1">
    <source>
        <dbReference type="Pfam" id="PF00144"/>
    </source>
</evidence>
<protein>
    <recommendedName>
        <fullName evidence="1">Beta-lactamase-related domain-containing protein</fullName>
    </recommendedName>
</protein>
<dbReference type="InterPro" id="IPR050491">
    <property type="entry name" value="AmpC-like"/>
</dbReference>
<dbReference type="PANTHER" id="PTHR46825">
    <property type="entry name" value="D-ALANYL-D-ALANINE-CARBOXYPEPTIDASE/ENDOPEPTIDASE AMPH"/>
    <property type="match status" value="1"/>
</dbReference>
<dbReference type="Gene3D" id="3.40.710.10">
    <property type="entry name" value="DD-peptidase/beta-lactamase superfamily"/>
    <property type="match status" value="1"/>
</dbReference>
<dbReference type="OrthoDB" id="5638366at2"/>
<dbReference type="EMBL" id="MWPV01000001">
    <property type="protein sequence ID" value="OUL59560.1"/>
    <property type="molecule type" value="Genomic_DNA"/>
</dbReference>
<organism evidence="2 3">
    <name type="scientific">Pseudoalteromonas ulvae</name>
    <dbReference type="NCBI Taxonomy" id="107327"/>
    <lineage>
        <taxon>Bacteria</taxon>
        <taxon>Pseudomonadati</taxon>
        <taxon>Pseudomonadota</taxon>
        <taxon>Gammaproteobacteria</taxon>
        <taxon>Alteromonadales</taxon>
        <taxon>Pseudoalteromonadaceae</taxon>
        <taxon>Pseudoalteromonas</taxon>
    </lineage>
</organism>
<feature type="domain" description="Beta-lactamase-related" evidence="1">
    <location>
        <begin position="49"/>
        <end position="376"/>
    </location>
</feature>
<dbReference type="AlphaFoldDB" id="A0A244CVA4"/>
<keyword evidence="3" id="KW-1185">Reference proteome</keyword>